<organism evidence="1">
    <name type="scientific">uncultured Caudovirales phage</name>
    <dbReference type="NCBI Taxonomy" id="2100421"/>
    <lineage>
        <taxon>Viruses</taxon>
        <taxon>Duplodnaviria</taxon>
        <taxon>Heunggongvirae</taxon>
        <taxon>Uroviricota</taxon>
        <taxon>Caudoviricetes</taxon>
        <taxon>Peduoviridae</taxon>
        <taxon>Maltschvirus</taxon>
        <taxon>Maltschvirus maltsch</taxon>
    </lineage>
</organism>
<reference evidence="1" key="1">
    <citation type="submission" date="2020-04" db="EMBL/GenBank/DDBJ databases">
        <authorList>
            <person name="Chiriac C."/>
            <person name="Salcher M."/>
            <person name="Ghai R."/>
            <person name="Kavagutti S V."/>
        </authorList>
    </citation>
    <scope>NUCLEOTIDE SEQUENCE</scope>
</reference>
<protein>
    <submittedName>
        <fullName evidence="1">Uncharacterized protein</fullName>
    </submittedName>
</protein>
<name>A0A6J5KJ43_9CAUD</name>
<sequence>MPVIRRDDLTYSLAANASSTATGTNSGNGVSIPGGEYMFMVEGTVGASTISLQIKSPNGVWMDVQVFTGAVVKFTTLPGNQSGIALPAGLVRMNAIGGSPTGLYAYLLGNG</sequence>
<dbReference type="EMBL" id="LR796141">
    <property type="protein sequence ID" value="CAB4121156.1"/>
    <property type="molecule type" value="Genomic_DNA"/>
</dbReference>
<evidence type="ECO:0000313" key="1">
    <source>
        <dbReference type="EMBL" id="CAB4121156.1"/>
    </source>
</evidence>
<proteinExistence type="predicted"/>
<accession>A0A6J5KJ43</accession>
<gene>
    <name evidence="1" type="ORF">UFOVP7_49</name>
</gene>